<dbReference type="Gene3D" id="1.50.10.100">
    <property type="entry name" value="Chondroitin AC/alginate lyase"/>
    <property type="match status" value="1"/>
</dbReference>
<organism evidence="2">
    <name type="scientific">Caldithrix abyssi</name>
    <dbReference type="NCBI Taxonomy" id="187145"/>
    <lineage>
        <taxon>Bacteria</taxon>
        <taxon>Pseudomonadati</taxon>
        <taxon>Calditrichota</taxon>
        <taxon>Calditrichia</taxon>
        <taxon>Calditrichales</taxon>
        <taxon>Calditrichaceae</taxon>
        <taxon>Caldithrix</taxon>
    </lineage>
</organism>
<dbReference type="SUPFAM" id="SSF48230">
    <property type="entry name" value="Chondroitin AC/alginate lyase"/>
    <property type="match status" value="1"/>
</dbReference>
<feature type="non-terminal residue" evidence="2">
    <location>
        <position position="206"/>
    </location>
</feature>
<dbReference type="EMBL" id="DRTD01000179">
    <property type="protein sequence ID" value="HHE54612.1"/>
    <property type="molecule type" value="Genomic_DNA"/>
</dbReference>
<feature type="domain" description="Heparin-sulfate lyase N-terminal" evidence="1">
    <location>
        <begin position="100"/>
        <end position="203"/>
    </location>
</feature>
<evidence type="ECO:0000259" key="1">
    <source>
        <dbReference type="Pfam" id="PF16889"/>
    </source>
</evidence>
<dbReference type="InterPro" id="IPR031680">
    <property type="entry name" value="Hepar_II_III_N"/>
</dbReference>
<dbReference type="AlphaFoldDB" id="A0A7V5LID7"/>
<evidence type="ECO:0000313" key="2">
    <source>
        <dbReference type="EMBL" id="HHE54612.1"/>
    </source>
</evidence>
<gene>
    <name evidence="2" type="ORF">ENL21_02440</name>
</gene>
<name>A0A7V5LID7_CALAY</name>
<sequence>MSIKAKIKRLSRTSPAEIQYRLQEKLHILIEKKNHQQNVKNYFADDYNFFEDQFPEAIAFFQSDQVHKLLQDRKYTRLLAHLPDQSKKEQFKELLPDRFEQSLKRADEFLQNKFRFLGISFQLPDPIPWDADPVSLKPFPGGFYNDVDIFTNQNPGDVKHVWEVNRLQFLIELAKAYFLTGEKKYKVKIDQLVLDWYKKNPYQTGI</sequence>
<dbReference type="Proteomes" id="UP000886111">
    <property type="component" value="Unassembled WGS sequence"/>
</dbReference>
<comment type="caution">
    <text evidence="2">The sequence shown here is derived from an EMBL/GenBank/DDBJ whole genome shotgun (WGS) entry which is preliminary data.</text>
</comment>
<proteinExistence type="predicted"/>
<dbReference type="Pfam" id="PF16889">
    <property type="entry name" value="Hepar_II_III_N"/>
    <property type="match status" value="1"/>
</dbReference>
<accession>A0A7V5LID7</accession>
<reference evidence="2" key="1">
    <citation type="journal article" date="2020" name="mSystems">
        <title>Genome- and Community-Level Interaction Insights into Carbon Utilization and Element Cycling Functions of Hydrothermarchaeota in Hydrothermal Sediment.</title>
        <authorList>
            <person name="Zhou Z."/>
            <person name="Liu Y."/>
            <person name="Xu W."/>
            <person name="Pan J."/>
            <person name="Luo Z.H."/>
            <person name="Li M."/>
        </authorList>
    </citation>
    <scope>NUCLEOTIDE SEQUENCE [LARGE SCALE GENOMIC DNA]</scope>
    <source>
        <strain evidence="2">HyVt-76</strain>
    </source>
</reference>
<dbReference type="InterPro" id="IPR008929">
    <property type="entry name" value="Chondroitin_lyas"/>
</dbReference>
<protein>
    <recommendedName>
        <fullName evidence="1">Heparin-sulfate lyase N-terminal domain-containing protein</fullName>
    </recommendedName>
</protein>